<evidence type="ECO:0000259" key="2">
    <source>
        <dbReference type="PROSITE" id="PS50853"/>
    </source>
</evidence>
<dbReference type="Gene3D" id="2.60.40.10">
    <property type="entry name" value="Immunoglobulins"/>
    <property type="match status" value="1"/>
</dbReference>
<dbReference type="InterPro" id="IPR036116">
    <property type="entry name" value="FN3_sf"/>
</dbReference>
<dbReference type="Proteomes" id="UP001626550">
    <property type="component" value="Unassembled WGS sequence"/>
</dbReference>
<organism evidence="3 4">
    <name type="scientific">Cichlidogyrus casuarinus</name>
    <dbReference type="NCBI Taxonomy" id="1844966"/>
    <lineage>
        <taxon>Eukaryota</taxon>
        <taxon>Metazoa</taxon>
        <taxon>Spiralia</taxon>
        <taxon>Lophotrochozoa</taxon>
        <taxon>Platyhelminthes</taxon>
        <taxon>Monogenea</taxon>
        <taxon>Monopisthocotylea</taxon>
        <taxon>Dactylogyridea</taxon>
        <taxon>Ancyrocephalidae</taxon>
        <taxon>Cichlidogyrus</taxon>
    </lineage>
</organism>
<dbReference type="CDD" id="cd00063">
    <property type="entry name" value="FN3"/>
    <property type="match status" value="1"/>
</dbReference>
<dbReference type="EMBL" id="JBJKFK010006247">
    <property type="protein sequence ID" value="KAL3307901.1"/>
    <property type="molecule type" value="Genomic_DNA"/>
</dbReference>
<dbReference type="PROSITE" id="PS51257">
    <property type="entry name" value="PROKAR_LIPOPROTEIN"/>
    <property type="match status" value="1"/>
</dbReference>
<dbReference type="InterPro" id="IPR013783">
    <property type="entry name" value="Ig-like_fold"/>
</dbReference>
<keyword evidence="4" id="KW-1185">Reference proteome</keyword>
<evidence type="ECO:0000313" key="3">
    <source>
        <dbReference type="EMBL" id="KAL3307901.1"/>
    </source>
</evidence>
<gene>
    <name evidence="3" type="ORF">Ciccas_013574</name>
</gene>
<sequence>MRLALCTCALLLLVSCATALLFDSLTWVDVQAQVLVYGKLFDRDGDALKANDSYHSPYLDGYQQLNMTVCGKLLGQESEGVRIIGCNVEKVENLDIGVFAFCNILVAAKRGPIDLGRENTEYALTQLFNQVEWMGYRNRKSPVSIMQYRYMGHGSTPYSPEDLTYRWLDDDKLLLVFDESRFGDIRPIKFLVTIKSSDKNSSLQRKVFYEDGTHVLRGLHPKFNYSISIEAVNFVGKSHPAQMQVGSLASTGICYNTISIMSIAFLITRL</sequence>
<accession>A0ABD2PNB4</accession>
<protein>
    <recommendedName>
        <fullName evidence="2">Fibronectin type-III domain-containing protein</fullName>
    </recommendedName>
</protein>
<feature type="signal peptide" evidence="1">
    <location>
        <begin position="1"/>
        <end position="19"/>
    </location>
</feature>
<dbReference type="AlphaFoldDB" id="A0ABD2PNB4"/>
<evidence type="ECO:0000256" key="1">
    <source>
        <dbReference type="SAM" id="SignalP"/>
    </source>
</evidence>
<keyword evidence="1" id="KW-0732">Signal</keyword>
<feature type="chain" id="PRO_5044886875" description="Fibronectin type-III domain-containing protein" evidence="1">
    <location>
        <begin position="20"/>
        <end position="270"/>
    </location>
</feature>
<dbReference type="InterPro" id="IPR003961">
    <property type="entry name" value="FN3_dom"/>
</dbReference>
<reference evidence="3 4" key="1">
    <citation type="submission" date="2024-11" db="EMBL/GenBank/DDBJ databases">
        <title>Adaptive evolution of stress response genes in parasites aligns with host niche diversity.</title>
        <authorList>
            <person name="Hahn C."/>
            <person name="Resl P."/>
        </authorList>
    </citation>
    <scope>NUCLEOTIDE SEQUENCE [LARGE SCALE GENOMIC DNA]</scope>
    <source>
        <strain evidence="3">EGGRZ-B1_66</strain>
        <tissue evidence="3">Body</tissue>
    </source>
</reference>
<comment type="caution">
    <text evidence="3">The sequence shown here is derived from an EMBL/GenBank/DDBJ whole genome shotgun (WGS) entry which is preliminary data.</text>
</comment>
<dbReference type="PROSITE" id="PS50853">
    <property type="entry name" value="FN3"/>
    <property type="match status" value="1"/>
</dbReference>
<feature type="domain" description="Fibronectin type-III" evidence="2">
    <location>
        <begin position="159"/>
        <end position="251"/>
    </location>
</feature>
<dbReference type="SUPFAM" id="SSF49265">
    <property type="entry name" value="Fibronectin type III"/>
    <property type="match status" value="1"/>
</dbReference>
<proteinExistence type="predicted"/>
<evidence type="ECO:0000313" key="4">
    <source>
        <dbReference type="Proteomes" id="UP001626550"/>
    </source>
</evidence>
<name>A0ABD2PNB4_9PLAT</name>